<dbReference type="EMBL" id="CAXIEN010000156">
    <property type="protein sequence ID" value="CAL1282480.1"/>
    <property type="molecule type" value="Genomic_DNA"/>
</dbReference>
<feature type="coiled-coil region" evidence="1">
    <location>
        <begin position="141"/>
        <end position="168"/>
    </location>
</feature>
<dbReference type="AlphaFoldDB" id="A0AAV2AH59"/>
<name>A0AAV2AH59_9ARAC</name>
<reference evidence="3 4" key="1">
    <citation type="submission" date="2024-04" db="EMBL/GenBank/DDBJ databases">
        <authorList>
            <person name="Rising A."/>
            <person name="Reimegard J."/>
            <person name="Sonavane S."/>
            <person name="Akerstrom W."/>
            <person name="Nylinder S."/>
            <person name="Hedman E."/>
            <person name="Kallberg Y."/>
        </authorList>
    </citation>
    <scope>NUCLEOTIDE SEQUENCE [LARGE SCALE GENOMIC DNA]</scope>
</reference>
<feature type="region of interest" description="Disordered" evidence="2">
    <location>
        <begin position="169"/>
        <end position="231"/>
    </location>
</feature>
<evidence type="ECO:0000256" key="2">
    <source>
        <dbReference type="SAM" id="MobiDB-lite"/>
    </source>
</evidence>
<organism evidence="3 4">
    <name type="scientific">Larinioides sclopetarius</name>
    <dbReference type="NCBI Taxonomy" id="280406"/>
    <lineage>
        <taxon>Eukaryota</taxon>
        <taxon>Metazoa</taxon>
        <taxon>Ecdysozoa</taxon>
        <taxon>Arthropoda</taxon>
        <taxon>Chelicerata</taxon>
        <taxon>Arachnida</taxon>
        <taxon>Araneae</taxon>
        <taxon>Araneomorphae</taxon>
        <taxon>Entelegynae</taxon>
        <taxon>Araneoidea</taxon>
        <taxon>Araneidae</taxon>
        <taxon>Larinioides</taxon>
    </lineage>
</organism>
<sequence length="793" mass="91030">MESIVIETLGCPLDPDVLKLWEQSSLESFHSHTSSDHSESSDEENEIKNDDLIEQLKNLSFENIPHSKYITSKCSNKISGTNFQDEDNPEDLKFVENKKIEENRSSSSSIKNEEFSKFVVEGDIQSTFCKWSNKNCGINSKEENKTEKLSFEENMENVENQLSSLSIKTSSGISAGDESDSDDDEQGESAILRERDPTRHNRTENNKQLRKTPFSRNHTKTSKPNLNSNNSQTFRNFSSHILYDFNSSHYCYDSINHINSTDIERYGIVSPRKTFHSAYPTSDSVAYETFEDIVPNTVTDQTINNAIPCTAENEVVNGIFPCTVTKQIVDGVIPFTVDAVLDGVVPYTNDFGNSNDTFSEEINDTLRFDNLKEKIFSDCAVTNVEKETFLDSYFEDLTTVEVDKILKIFTDSTLDDVSSQNHVNFIEESSLHLLSSKEVEKVLNNSTVLNQNILAASTVKETNYPNNNQHNLHPEPDHRHNSFSQANVEETLLFSNLSDENYILETSSRFYNSENLVNKPDNYSNLVCKNITSINCESLTPKTSDYRIISNEIEHEIVKWKEMKEWVNKEQKNASESPCNINWNVFPFDELDEKAISECINTPRKKMSNTKNDSKRKNINQTSKSPCKAEKIKICWMLGTAARDKLFNTSSFCKIKWERENEEIRQQIKSGKLGTNEKKVIHVLKRNRKTKYRGTNLHYAILSENIEKVFCIVECHKECHDGINEINLRDSFKKTVLDYSKEKGIELLTDYLEENTAKADWHVWNVNEHQKFSAHLLITIFEATLLKLQGNRY</sequence>
<feature type="compositionally biased region" description="Acidic residues" evidence="2">
    <location>
        <begin position="177"/>
        <end position="187"/>
    </location>
</feature>
<feature type="region of interest" description="Disordered" evidence="2">
    <location>
        <begin position="604"/>
        <end position="624"/>
    </location>
</feature>
<feature type="compositionally biased region" description="Basic and acidic residues" evidence="2">
    <location>
        <begin position="191"/>
        <end position="207"/>
    </location>
</feature>
<evidence type="ECO:0000313" key="4">
    <source>
        <dbReference type="Proteomes" id="UP001497382"/>
    </source>
</evidence>
<gene>
    <name evidence="3" type="ORF">LARSCL_LOCUS12097</name>
</gene>
<dbReference type="Proteomes" id="UP001497382">
    <property type="component" value="Unassembled WGS sequence"/>
</dbReference>
<keyword evidence="4" id="KW-1185">Reference proteome</keyword>
<feature type="compositionally biased region" description="Polar residues" evidence="2">
    <location>
        <begin position="222"/>
        <end position="231"/>
    </location>
</feature>
<keyword evidence="1" id="KW-0175">Coiled coil</keyword>
<comment type="caution">
    <text evidence="3">The sequence shown here is derived from an EMBL/GenBank/DDBJ whole genome shotgun (WGS) entry which is preliminary data.</text>
</comment>
<evidence type="ECO:0000256" key="1">
    <source>
        <dbReference type="SAM" id="Coils"/>
    </source>
</evidence>
<accession>A0AAV2AH59</accession>
<evidence type="ECO:0000313" key="3">
    <source>
        <dbReference type="EMBL" id="CAL1282480.1"/>
    </source>
</evidence>
<protein>
    <submittedName>
        <fullName evidence="3">Uncharacterized protein</fullName>
    </submittedName>
</protein>
<proteinExistence type="predicted"/>